<dbReference type="RefSeq" id="WP_379762755.1">
    <property type="nucleotide sequence ID" value="NZ_JBHSCL010000004.1"/>
</dbReference>
<evidence type="ECO:0000313" key="3">
    <source>
        <dbReference type="Proteomes" id="UP001595841"/>
    </source>
</evidence>
<evidence type="ECO:0000256" key="1">
    <source>
        <dbReference type="SAM" id="MobiDB-lite"/>
    </source>
</evidence>
<evidence type="ECO:0000313" key="2">
    <source>
        <dbReference type="EMBL" id="MFC4219364.1"/>
    </source>
</evidence>
<comment type="caution">
    <text evidence="2">The sequence shown here is derived from an EMBL/GenBank/DDBJ whole genome shotgun (WGS) entry which is preliminary data.</text>
</comment>
<keyword evidence="3" id="KW-1185">Reference proteome</keyword>
<dbReference type="Pfam" id="PF19527">
    <property type="entry name" value="DUF6055"/>
    <property type="match status" value="1"/>
</dbReference>
<dbReference type="InterPro" id="IPR045690">
    <property type="entry name" value="DUF6055"/>
</dbReference>
<protein>
    <submittedName>
        <fullName evidence="2">DUF6055 domain-containing protein</fullName>
    </submittedName>
</protein>
<organism evidence="2 3">
    <name type="scientific">Flagellimonas marina</name>
    <dbReference type="NCBI Taxonomy" id="1775168"/>
    <lineage>
        <taxon>Bacteria</taxon>
        <taxon>Pseudomonadati</taxon>
        <taxon>Bacteroidota</taxon>
        <taxon>Flavobacteriia</taxon>
        <taxon>Flavobacteriales</taxon>
        <taxon>Flavobacteriaceae</taxon>
        <taxon>Flagellimonas</taxon>
    </lineage>
</organism>
<name>A0ABV8PKF1_9FLAO</name>
<sequence length="457" mass="53256">MKNHQNLLQLFVLLFLVVTTSCNTKKRNGESEREPSSPKELYIPKEVHRVPKGNDYDDPNSDFSFARMVEGDNIAIFWHKDYGEDPMANQDSTMRFNPERMLLESERTYEVFVNELGLVKKDSSYTDTYKVLVYVIKAETQTAFGGGDEDKIGIFWTPAVRVNKEPYGVLAHELGHSFQYLSRADSGTGPRGPIMEMSAQYMLWQVYPEWMTFENYHLVDYLKGTHYGFMHPTNMYHSPYVIEYWSQKHGKKFFGELMRNTQEGEDPVMTYKRLNNLSQKEFNDEIFDASRRFMTWDLDRVESVANQYANMHYTKVNQLQNDWYQIDTLNVPQNYGYNGIKLEVPLAGTKVELDFKGIAGDDAYEKVQVDKAGWRYGFVAYLKNGERVYSDMFSDSIGKASFEVPANTEYLWLVVSGAPTEHWSRPMRRRNSENTEQTPDEEWPYEFKLTGTEVAKQ</sequence>
<dbReference type="Proteomes" id="UP001595841">
    <property type="component" value="Unassembled WGS sequence"/>
</dbReference>
<reference evidence="3" key="1">
    <citation type="journal article" date="2019" name="Int. J. Syst. Evol. Microbiol.">
        <title>The Global Catalogue of Microorganisms (GCM) 10K type strain sequencing project: providing services to taxonomists for standard genome sequencing and annotation.</title>
        <authorList>
            <consortium name="The Broad Institute Genomics Platform"/>
            <consortium name="The Broad Institute Genome Sequencing Center for Infectious Disease"/>
            <person name="Wu L."/>
            <person name="Ma J."/>
        </authorList>
    </citation>
    <scope>NUCLEOTIDE SEQUENCE [LARGE SCALE GENOMIC DNA]</scope>
    <source>
        <strain evidence="3">CGMCC 1.15774</strain>
    </source>
</reference>
<accession>A0ABV8PKF1</accession>
<gene>
    <name evidence="2" type="ORF">ACFOWS_04430</name>
</gene>
<dbReference type="EMBL" id="JBHSCL010000004">
    <property type="protein sequence ID" value="MFC4219364.1"/>
    <property type="molecule type" value="Genomic_DNA"/>
</dbReference>
<dbReference type="PROSITE" id="PS51257">
    <property type="entry name" value="PROKAR_LIPOPROTEIN"/>
    <property type="match status" value="1"/>
</dbReference>
<proteinExistence type="predicted"/>
<feature type="region of interest" description="Disordered" evidence="1">
    <location>
        <begin position="423"/>
        <end position="457"/>
    </location>
</feature>